<dbReference type="PANTHER" id="PTHR30471:SF3">
    <property type="entry name" value="UPF0758 PROTEIN YEES-RELATED"/>
    <property type="match status" value="1"/>
</dbReference>
<evidence type="ECO:0000259" key="7">
    <source>
        <dbReference type="PROSITE" id="PS50249"/>
    </source>
</evidence>
<organism evidence="8 9">
    <name type="scientific">Paenibacillus lycopersici</name>
    <dbReference type="NCBI Taxonomy" id="2704462"/>
    <lineage>
        <taxon>Bacteria</taxon>
        <taxon>Bacillati</taxon>
        <taxon>Bacillota</taxon>
        <taxon>Bacilli</taxon>
        <taxon>Bacillales</taxon>
        <taxon>Paenibacillaceae</taxon>
        <taxon>Paenibacillus</taxon>
    </lineage>
</organism>
<dbReference type="Gene3D" id="3.40.140.10">
    <property type="entry name" value="Cytidine Deaminase, domain 2"/>
    <property type="match status" value="1"/>
</dbReference>
<feature type="domain" description="MPN" evidence="7">
    <location>
        <begin position="23"/>
        <end position="145"/>
    </location>
</feature>
<keyword evidence="9" id="KW-1185">Reference proteome</keyword>
<dbReference type="InterPro" id="IPR001405">
    <property type="entry name" value="UPF0758"/>
</dbReference>
<dbReference type="GO" id="GO:0046872">
    <property type="term" value="F:metal ion binding"/>
    <property type="evidence" value="ECO:0007669"/>
    <property type="project" value="UniProtKB-KW"/>
</dbReference>
<dbReference type="InterPro" id="IPR025657">
    <property type="entry name" value="RadC_JAB"/>
</dbReference>
<evidence type="ECO:0000256" key="1">
    <source>
        <dbReference type="ARBA" id="ARBA00010243"/>
    </source>
</evidence>
<protein>
    <submittedName>
        <fullName evidence="8">DNA repair protein RadC</fullName>
    </submittedName>
</protein>
<evidence type="ECO:0000256" key="5">
    <source>
        <dbReference type="ARBA" id="ARBA00022833"/>
    </source>
</evidence>
<evidence type="ECO:0000313" key="9">
    <source>
        <dbReference type="Proteomes" id="UP000476064"/>
    </source>
</evidence>
<dbReference type="KEGG" id="plyc:GXP70_04765"/>
<dbReference type="CDD" id="cd08071">
    <property type="entry name" value="MPN_DUF2466"/>
    <property type="match status" value="1"/>
</dbReference>
<dbReference type="Pfam" id="PF04002">
    <property type="entry name" value="RadC"/>
    <property type="match status" value="1"/>
</dbReference>
<dbReference type="InterPro" id="IPR037518">
    <property type="entry name" value="MPN"/>
</dbReference>
<dbReference type="AlphaFoldDB" id="A0A6C0G7N3"/>
<evidence type="ECO:0000256" key="2">
    <source>
        <dbReference type="ARBA" id="ARBA00022670"/>
    </source>
</evidence>
<evidence type="ECO:0000256" key="6">
    <source>
        <dbReference type="ARBA" id="ARBA00023049"/>
    </source>
</evidence>
<dbReference type="PANTHER" id="PTHR30471">
    <property type="entry name" value="DNA REPAIR PROTEIN RADC"/>
    <property type="match status" value="1"/>
</dbReference>
<keyword evidence="5" id="KW-0862">Zinc</keyword>
<keyword evidence="6" id="KW-0482">Metalloprotease</keyword>
<dbReference type="EMBL" id="CP048209">
    <property type="protein sequence ID" value="QHT63736.1"/>
    <property type="molecule type" value="Genomic_DNA"/>
</dbReference>
<dbReference type="GO" id="GO:0008237">
    <property type="term" value="F:metallopeptidase activity"/>
    <property type="evidence" value="ECO:0007669"/>
    <property type="project" value="UniProtKB-KW"/>
</dbReference>
<evidence type="ECO:0000256" key="3">
    <source>
        <dbReference type="ARBA" id="ARBA00022723"/>
    </source>
</evidence>
<evidence type="ECO:0000313" key="8">
    <source>
        <dbReference type="EMBL" id="QHT63736.1"/>
    </source>
</evidence>
<reference evidence="8 9" key="1">
    <citation type="submission" date="2020-01" db="EMBL/GenBank/DDBJ databases">
        <title>Paenibacillus sp. nov., isolated from tomato rhizosphere.</title>
        <authorList>
            <person name="Weon H.-Y."/>
            <person name="Lee S.A."/>
        </authorList>
    </citation>
    <scope>NUCLEOTIDE SEQUENCE [LARGE SCALE GENOMIC DNA]</scope>
    <source>
        <strain evidence="8 9">12200R-189</strain>
    </source>
</reference>
<dbReference type="Proteomes" id="UP000476064">
    <property type="component" value="Chromosome"/>
</dbReference>
<proteinExistence type="inferred from homology"/>
<dbReference type="SUPFAM" id="SSF102712">
    <property type="entry name" value="JAB1/MPN domain"/>
    <property type="match status" value="1"/>
</dbReference>
<dbReference type="GO" id="GO:0006508">
    <property type="term" value="P:proteolysis"/>
    <property type="evidence" value="ECO:0007669"/>
    <property type="project" value="UniProtKB-KW"/>
</dbReference>
<accession>A0A6C0G7N3</accession>
<keyword evidence="2" id="KW-0645">Protease</keyword>
<evidence type="ECO:0000256" key="4">
    <source>
        <dbReference type="ARBA" id="ARBA00022801"/>
    </source>
</evidence>
<dbReference type="PROSITE" id="PS50249">
    <property type="entry name" value="MPN"/>
    <property type="match status" value="1"/>
</dbReference>
<keyword evidence="3" id="KW-0479">Metal-binding</keyword>
<comment type="similarity">
    <text evidence="1">Belongs to the UPF0758 family.</text>
</comment>
<keyword evidence="4" id="KW-0378">Hydrolase</keyword>
<sequence>MKRLSIVSLKMVKEATLPYPSNVIRKPQDAYDIARMFIGDEDREHCILLCLDTKNKVNAIQTIGIGTLNSALVHPREVFKVAILANSAGIVFAHNHPSSDCNPSPEDLKITERIKQAGEIIGIELIDSVIVSNCNYYSMKEHGFL</sequence>
<gene>
    <name evidence="8" type="ORF">GXP70_04765</name>
</gene>
<name>A0A6C0G7N3_9BACL</name>